<dbReference type="EMBL" id="JAGKHQ010000017">
    <property type="protein sequence ID" value="KAG7489907.1"/>
    <property type="molecule type" value="Genomic_DNA"/>
</dbReference>
<sequence length="66" mass="7714">MRKLAGSPHQLTALHLSHTDVFRVGLNAPEVHRLLNYDEFSVFYKKRYSIIPNLRKVIKMSTVDFN</sequence>
<gene>
    <name evidence="1" type="ORF">JOB18_023216</name>
</gene>
<evidence type="ECO:0000313" key="1">
    <source>
        <dbReference type="EMBL" id="KAG7489907.1"/>
    </source>
</evidence>
<dbReference type="Proteomes" id="UP000693946">
    <property type="component" value="Linkage Group LG5"/>
</dbReference>
<name>A0AAV6QGJ3_SOLSE</name>
<accession>A0AAV6QGJ3</accession>
<organism evidence="1 2">
    <name type="scientific">Solea senegalensis</name>
    <name type="common">Senegalese sole</name>
    <dbReference type="NCBI Taxonomy" id="28829"/>
    <lineage>
        <taxon>Eukaryota</taxon>
        <taxon>Metazoa</taxon>
        <taxon>Chordata</taxon>
        <taxon>Craniata</taxon>
        <taxon>Vertebrata</taxon>
        <taxon>Euteleostomi</taxon>
        <taxon>Actinopterygii</taxon>
        <taxon>Neopterygii</taxon>
        <taxon>Teleostei</taxon>
        <taxon>Neoteleostei</taxon>
        <taxon>Acanthomorphata</taxon>
        <taxon>Carangaria</taxon>
        <taxon>Pleuronectiformes</taxon>
        <taxon>Pleuronectoidei</taxon>
        <taxon>Soleidae</taxon>
        <taxon>Solea</taxon>
    </lineage>
</organism>
<protein>
    <submittedName>
        <fullName evidence="1">Uncharacterized protein</fullName>
    </submittedName>
</protein>
<proteinExistence type="predicted"/>
<dbReference type="AlphaFoldDB" id="A0AAV6QGJ3"/>
<reference evidence="1 2" key="1">
    <citation type="journal article" date="2021" name="Sci. Rep.">
        <title>Chromosome anchoring in Senegalese sole (Solea senegalensis) reveals sex-associated markers and genome rearrangements in flatfish.</title>
        <authorList>
            <person name="Guerrero-Cozar I."/>
            <person name="Gomez-Garrido J."/>
            <person name="Berbel C."/>
            <person name="Martinez-Blanch J.F."/>
            <person name="Alioto T."/>
            <person name="Claros M.G."/>
            <person name="Gagnaire P.A."/>
            <person name="Manchado M."/>
        </authorList>
    </citation>
    <scope>NUCLEOTIDE SEQUENCE [LARGE SCALE GENOMIC DNA]</scope>
    <source>
        <strain evidence="1">Sse05_10M</strain>
    </source>
</reference>
<keyword evidence="2" id="KW-1185">Reference proteome</keyword>
<evidence type="ECO:0000313" key="2">
    <source>
        <dbReference type="Proteomes" id="UP000693946"/>
    </source>
</evidence>
<comment type="caution">
    <text evidence="1">The sequence shown here is derived from an EMBL/GenBank/DDBJ whole genome shotgun (WGS) entry which is preliminary data.</text>
</comment>